<keyword evidence="4" id="KW-1185">Reference proteome</keyword>
<protein>
    <submittedName>
        <fullName evidence="3">NACHT domain-containing protein</fullName>
    </submittedName>
</protein>
<feature type="transmembrane region" description="Helical" evidence="1">
    <location>
        <begin position="494"/>
        <end position="513"/>
    </location>
</feature>
<proteinExistence type="predicted"/>
<keyword evidence="1" id="KW-1133">Transmembrane helix</keyword>
<gene>
    <name evidence="3" type="ORF">N8I84_07200</name>
</gene>
<accession>A0ABY6DYC6</accession>
<feature type="transmembrane region" description="Helical" evidence="1">
    <location>
        <begin position="424"/>
        <end position="446"/>
    </location>
</feature>
<dbReference type="RefSeq" id="WP_263228774.1">
    <property type="nucleotide sequence ID" value="NZ_CP106793.1"/>
</dbReference>
<dbReference type="Gene3D" id="3.40.50.300">
    <property type="entry name" value="P-loop containing nucleotide triphosphate hydrolases"/>
    <property type="match status" value="1"/>
</dbReference>
<reference evidence="3" key="1">
    <citation type="submission" date="2022-10" db="EMBL/GenBank/DDBJ databases">
        <authorList>
            <person name="Mo P."/>
        </authorList>
    </citation>
    <scope>NUCLEOTIDE SEQUENCE</scope>
    <source>
        <strain evidence="3">HUAS 13-4</strain>
    </source>
</reference>
<evidence type="ECO:0000256" key="1">
    <source>
        <dbReference type="SAM" id="Phobius"/>
    </source>
</evidence>
<dbReference type="Pfam" id="PF05729">
    <property type="entry name" value="NACHT"/>
    <property type="match status" value="1"/>
</dbReference>
<evidence type="ECO:0000313" key="4">
    <source>
        <dbReference type="Proteomes" id="UP001061298"/>
    </source>
</evidence>
<sequence length="672" mass="73706">MNLLFRRRREGLDTAAHHLATESGRFWGAEKGVYDLDDKPSIPVQWIWDHRFSRPRDEVLPESDGDSGVVGDLYTQVYSRLPDPTRLVLLGHAGTGKSAAMLLLLLAALDDREENPEVRVPVWITLSSWNPHERRLRELAVEAMEWLVPHLRKDSVYGPAAAARLFDEGRVALFLDGLDEMPKELRKAAMTAVATEAGALPVVITCRSGEYVRPTAPGRKIVAPVVLQLRPLQADTVALYLTKGNAGADLPVWQNLADHIVAHPGGPMARALQTPLYVSLMHAAYPEPGPEHDPAELLALGDHDKIQETVVDQFLDRVYPDAPGIPGPSDERRRDTLRGSRRGRWWARATRRISAWNLARRRRRGLRFLEWTAFHLGEGTDLRWWQIPNWASPDRLAGMCMVPAALSTTVLCLFGVLVTGERSTILLIGIALAAWGLGGLFGVLAFNQLHRAGGRPLGMRLRKPTAAEARYVLGKGLMPAAPFFYGAYLAKGVLAGLGASLGIFFLGVVGGDLTPHGEGGLLALWSQPLTDDTRITVPRSYRGDWLRTVYVVLTATIATGLVTAFAGAVEGGASTGLRYGCGIGAAMGWLLGLGPAVVLRITPVVVSRRHGLGYGSFTRHLRTAHRLKVIRQAGVVYQFRHTALQARLRSRYEAFTSSSRDSERPALAERCD</sequence>
<evidence type="ECO:0000313" key="3">
    <source>
        <dbReference type="EMBL" id="UXY18536.1"/>
    </source>
</evidence>
<dbReference type="EMBL" id="CP106793">
    <property type="protein sequence ID" value="UXY18536.1"/>
    <property type="molecule type" value="Genomic_DNA"/>
</dbReference>
<feature type="transmembrane region" description="Helical" evidence="1">
    <location>
        <begin position="575"/>
        <end position="599"/>
    </location>
</feature>
<feature type="transmembrane region" description="Helical" evidence="1">
    <location>
        <begin position="396"/>
        <end position="418"/>
    </location>
</feature>
<organism evidence="3 4">
    <name type="scientific">Streptomyces cynarae</name>
    <dbReference type="NCBI Taxonomy" id="2981134"/>
    <lineage>
        <taxon>Bacteria</taxon>
        <taxon>Bacillati</taxon>
        <taxon>Actinomycetota</taxon>
        <taxon>Actinomycetes</taxon>
        <taxon>Kitasatosporales</taxon>
        <taxon>Streptomycetaceae</taxon>
        <taxon>Streptomyces</taxon>
    </lineage>
</organism>
<keyword evidence="1" id="KW-0472">Membrane</keyword>
<dbReference type="InterPro" id="IPR027417">
    <property type="entry name" value="P-loop_NTPase"/>
</dbReference>
<dbReference type="InterPro" id="IPR007111">
    <property type="entry name" value="NACHT_NTPase"/>
</dbReference>
<dbReference type="SUPFAM" id="SSF52540">
    <property type="entry name" value="P-loop containing nucleoside triphosphate hydrolases"/>
    <property type="match status" value="1"/>
</dbReference>
<dbReference type="Proteomes" id="UP001061298">
    <property type="component" value="Chromosome"/>
</dbReference>
<feature type="domain" description="NACHT" evidence="2">
    <location>
        <begin position="87"/>
        <end position="242"/>
    </location>
</feature>
<name>A0ABY6DYC6_9ACTN</name>
<keyword evidence="1" id="KW-0812">Transmembrane</keyword>
<feature type="transmembrane region" description="Helical" evidence="1">
    <location>
        <begin position="549"/>
        <end position="569"/>
    </location>
</feature>
<evidence type="ECO:0000259" key="2">
    <source>
        <dbReference type="Pfam" id="PF05729"/>
    </source>
</evidence>